<dbReference type="EMBL" id="SZYD01000016">
    <property type="protein sequence ID" value="KAD3336697.1"/>
    <property type="molecule type" value="Genomic_DNA"/>
</dbReference>
<dbReference type="Proteomes" id="UP000326396">
    <property type="component" value="Linkage Group LG6"/>
</dbReference>
<protein>
    <submittedName>
        <fullName evidence="2">Uncharacterized protein</fullName>
    </submittedName>
</protein>
<evidence type="ECO:0000313" key="3">
    <source>
        <dbReference type="Proteomes" id="UP000326396"/>
    </source>
</evidence>
<keyword evidence="3" id="KW-1185">Reference proteome</keyword>
<feature type="region of interest" description="Disordered" evidence="1">
    <location>
        <begin position="274"/>
        <end position="293"/>
    </location>
</feature>
<organism evidence="2 3">
    <name type="scientific">Mikania micrantha</name>
    <name type="common">bitter vine</name>
    <dbReference type="NCBI Taxonomy" id="192012"/>
    <lineage>
        <taxon>Eukaryota</taxon>
        <taxon>Viridiplantae</taxon>
        <taxon>Streptophyta</taxon>
        <taxon>Embryophyta</taxon>
        <taxon>Tracheophyta</taxon>
        <taxon>Spermatophyta</taxon>
        <taxon>Magnoliopsida</taxon>
        <taxon>eudicotyledons</taxon>
        <taxon>Gunneridae</taxon>
        <taxon>Pentapetalae</taxon>
        <taxon>asterids</taxon>
        <taxon>campanulids</taxon>
        <taxon>Asterales</taxon>
        <taxon>Asteraceae</taxon>
        <taxon>Asteroideae</taxon>
        <taxon>Heliantheae alliance</taxon>
        <taxon>Eupatorieae</taxon>
        <taxon>Mikania</taxon>
    </lineage>
</organism>
<evidence type="ECO:0000313" key="2">
    <source>
        <dbReference type="EMBL" id="KAD3336697.1"/>
    </source>
</evidence>
<accession>A0A5N6M8C5</accession>
<evidence type="ECO:0000256" key="1">
    <source>
        <dbReference type="SAM" id="MobiDB-lite"/>
    </source>
</evidence>
<sequence length="293" mass="32921">MASSSVKRERHSVYENSSSGKKPRVSYDSHSLVGTSLPPITNHRVVLNPADCDLANFVLPKNKDMPGTDEHFDQVVYIELNMTESKRYLDEMKAKLQSGISTSFYCCESSLQSYSSSNPVRYSQDNMMQPHRSLTHHYPLESSTHSSVNLQGSYIGQTNKHCNDPNKGRFLPRDDFNHRRSYSGYEHRAAAPIAFFKSYQRTSSDYTPTDETMDLSPQYTANTNYHATPVERNTTSSLSLCNVYDGPSFAPDVDMPTPTPCKYLLATSIPHGSRYGAPDATKPYENHTSYAPN</sequence>
<comment type="caution">
    <text evidence="2">The sequence shown here is derived from an EMBL/GenBank/DDBJ whole genome shotgun (WGS) entry which is preliminary data.</text>
</comment>
<proteinExistence type="predicted"/>
<dbReference type="AlphaFoldDB" id="A0A5N6M8C5"/>
<feature type="region of interest" description="Disordered" evidence="1">
    <location>
        <begin position="1"/>
        <end position="30"/>
    </location>
</feature>
<dbReference type="OrthoDB" id="445357at2759"/>
<reference evidence="2 3" key="1">
    <citation type="submission" date="2019-05" db="EMBL/GenBank/DDBJ databases">
        <title>Mikania micrantha, genome provides insights into the molecular mechanism of rapid growth.</title>
        <authorList>
            <person name="Liu B."/>
        </authorList>
    </citation>
    <scope>NUCLEOTIDE SEQUENCE [LARGE SCALE GENOMIC DNA]</scope>
    <source>
        <strain evidence="2">NLD-2019</strain>
        <tissue evidence="2">Leaf</tissue>
    </source>
</reference>
<name>A0A5N6M8C5_9ASTR</name>
<gene>
    <name evidence="2" type="ORF">E3N88_32216</name>
</gene>